<feature type="domain" description="Phosphomevalonate dehydratase small subunit-like" evidence="8">
    <location>
        <begin position="25"/>
        <end position="104"/>
    </location>
</feature>
<keyword evidence="2 7" id="KW-0414">Isoprene biosynthesis</keyword>
<keyword evidence="3 7" id="KW-0456">Lyase</keyword>
<evidence type="ECO:0000259" key="8">
    <source>
        <dbReference type="Pfam" id="PF01989"/>
    </source>
</evidence>
<comment type="subunit">
    <text evidence="6 7">Heterodimer composed of a large subunit (PMDh-L) and a small subunit (PMDh-S).</text>
</comment>
<dbReference type="Proteomes" id="UP000246004">
    <property type="component" value="Unassembled WGS sequence"/>
</dbReference>
<dbReference type="EMBL" id="LWMS01000024">
    <property type="protein sequence ID" value="PWL08208.1"/>
    <property type="molecule type" value="Genomic_DNA"/>
</dbReference>
<comment type="function">
    <text evidence="5 7">Component of a hydro-lyase that catalyzes the dehydration of mevalonate 5-phosphate (MVA5P) to form trans-anhydromevalonate 5-phosphate (tAHMP). Involved in the archaeal mevalonate (MVA) pathway, which provides fundamental precursors for isoprenoid biosynthesis, such as isopentenyl diphosphate (IPP) and dimethylallyl diphosphate (DMAPP).</text>
</comment>
<evidence type="ECO:0000256" key="7">
    <source>
        <dbReference type="HAMAP-Rule" id="MF_00078"/>
    </source>
</evidence>
<protein>
    <recommendedName>
        <fullName evidence="7">Phosphomevalonate dehydratase small subunit</fullName>
        <shortName evidence="7">PMDh small subunit</shortName>
        <shortName evidence="7">PMDh-S</shortName>
        <ecNumber evidence="7">4.2.1.182</ecNumber>
    </recommendedName>
</protein>
<comment type="similarity">
    <text evidence="7">Belongs to the AcnX type II small subunit family.</text>
</comment>
<dbReference type="HAMAP" id="MF_00078">
    <property type="entry name" value="PMDh_S"/>
    <property type="match status" value="1"/>
</dbReference>
<dbReference type="RefSeq" id="WP_095609350.1">
    <property type="nucleotide sequence ID" value="NZ_CAUHCB010000019.1"/>
</dbReference>
<dbReference type="PIRSF" id="PIRSF004966">
    <property type="entry name" value="UCP004966"/>
    <property type="match status" value="1"/>
</dbReference>
<dbReference type="InterPro" id="IPR002840">
    <property type="entry name" value="PMDh-S-like_dom"/>
</dbReference>
<evidence type="ECO:0000256" key="4">
    <source>
        <dbReference type="ARBA" id="ARBA00045120"/>
    </source>
</evidence>
<dbReference type="InterPro" id="IPR012016">
    <property type="entry name" value="PMDh-S-like"/>
</dbReference>
<comment type="pathway">
    <text evidence="1 7">Isoprenoid biosynthesis; isopentenyl diphosphate biosynthesis via mevalonate pathway.</text>
</comment>
<dbReference type="GO" id="GO:0019287">
    <property type="term" value="P:isopentenyl diphosphate biosynthetic process, mevalonate pathway"/>
    <property type="evidence" value="ECO:0007669"/>
    <property type="project" value="UniProtKB-UniRule"/>
</dbReference>
<feature type="active site" description="Proton acceptor" evidence="7">
    <location>
        <position position="63"/>
    </location>
</feature>
<reference evidence="10 12" key="1">
    <citation type="submission" date="2016-04" db="EMBL/GenBank/DDBJ databases">
        <title>Genome sequence of Methanosphaera cuniculi DSM 4103.</title>
        <authorList>
            <person name="Poehlein A."/>
            <person name="Seedorf H."/>
            <person name="Daniel R."/>
        </authorList>
    </citation>
    <scope>NUCLEOTIDE SEQUENCE [LARGE SCALE GENOMIC DNA]</scope>
    <source>
        <strain evidence="10 12">DSM 4103</strain>
    </source>
</reference>
<dbReference type="PANTHER" id="PTHR36577">
    <property type="entry name" value="DUF521 DOMAIN PROTEIN (AFU_ORTHOLOGUE AFUA_6G00490)"/>
    <property type="match status" value="1"/>
</dbReference>
<dbReference type="OrthoDB" id="18062at2157"/>
<comment type="caution">
    <text evidence="9">The sequence shown here is derived from an EMBL/GenBank/DDBJ whole genome shotgun (WGS) entry which is preliminary data.</text>
</comment>
<dbReference type="PANTHER" id="PTHR36577:SF3">
    <property type="entry name" value="DUF521 DOMAIN PROTEIN (AFU_ORTHOLOGUE AFUA_6G00490)"/>
    <property type="match status" value="1"/>
</dbReference>
<evidence type="ECO:0000256" key="5">
    <source>
        <dbReference type="ARBA" id="ARBA00045299"/>
    </source>
</evidence>
<name>A0A2A2HB11_9EURY</name>
<evidence type="ECO:0000313" key="10">
    <source>
        <dbReference type="EMBL" id="PWL08208.1"/>
    </source>
</evidence>
<evidence type="ECO:0000256" key="3">
    <source>
        <dbReference type="ARBA" id="ARBA00023239"/>
    </source>
</evidence>
<evidence type="ECO:0000256" key="1">
    <source>
        <dbReference type="ARBA" id="ARBA00005092"/>
    </source>
</evidence>
<reference evidence="9 11" key="2">
    <citation type="journal article" date="2017" name="BMC Genomics">
        <title>Genomic analysis of methanogenic archaea reveals a shift towards energy conservation.</title>
        <authorList>
            <person name="Gilmore S.P."/>
            <person name="Henske J.K."/>
            <person name="Sexton J.A."/>
            <person name="Solomon K.V."/>
            <person name="Seppala S."/>
            <person name="Yoo J.I."/>
            <person name="Huyett L.M."/>
            <person name="Pressman A."/>
            <person name="Cogan J.Z."/>
            <person name="Kivenson V."/>
            <person name="Peng X."/>
            <person name="Tan Y."/>
            <person name="Valentine D.L."/>
            <person name="O'Malley M.A."/>
        </authorList>
    </citation>
    <scope>NUCLEOTIDE SEQUENCE [LARGE SCALE GENOMIC DNA]</scope>
    <source>
        <strain evidence="9 11">1R-7</strain>
    </source>
</reference>
<dbReference type="SUPFAM" id="SSF52016">
    <property type="entry name" value="LeuD/IlvD-like"/>
    <property type="match status" value="1"/>
</dbReference>
<proteinExistence type="inferred from homology"/>
<organism evidence="9 11">
    <name type="scientific">Methanosphaera cuniculi</name>
    <dbReference type="NCBI Taxonomy" id="1077256"/>
    <lineage>
        <taxon>Archaea</taxon>
        <taxon>Methanobacteriati</taxon>
        <taxon>Methanobacteriota</taxon>
        <taxon>Methanomada group</taxon>
        <taxon>Methanobacteria</taxon>
        <taxon>Methanobacteriales</taxon>
        <taxon>Methanobacteriaceae</taxon>
        <taxon>Methanosphaera</taxon>
    </lineage>
</organism>
<evidence type="ECO:0000313" key="12">
    <source>
        <dbReference type="Proteomes" id="UP000246004"/>
    </source>
</evidence>
<evidence type="ECO:0000313" key="11">
    <source>
        <dbReference type="Proteomes" id="UP000217528"/>
    </source>
</evidence>
<accession>A0A2A2HB11</accession>
<gene>
    <name evidence="9" type="ORF">ASJ82_04565</name>
    <name evidence="10" type="ORF">MSCUN_08970</name>
</gene>
<keyword evidence="11" id="KW-1185">Reference proteome</keyword>
<dbReference type="Gene3D" id="3.50.30.10">
    <property type="entry name" value="Phosphohistidine domain"/>
    <property type="match status" value="1"/>
</dbReference>
<dbReference type="EC" id="4.2.1.182" evidence="7"/>
<comment type="catalytic activity">
    <reaction evidence="4">
        <text>(R)-5-phosphomevalonate = (2E)-3-methyl-5-phosphooxypent-2-enoate + H2O</text>
        <dbReference type="Rhea" id="RHEA:78975"/>
        <dbReference type="ChEBI" id="CHEBI:15377"/>
        <dbReference type="ChEBI" id="CHEBI:58146"/>
        <dbReference type="ChEBI" id="CHEBI:229665"/>
        <dbReference type="EC" id="4.2.1.182"/>
    </reaction>
    <physiologicalReaction direction="left-to-right" evidence="4">
        <dbReference type="Rhea" id="RHEA:78976"/>
    </physiologicalReaction>
</comment>
<dbReference type="Pfam" id="PF01989">
    <property type="entry name" value="AcnX_swivel_put"/>
    <property type="match status" value="1"/>
</dbReference>
<sequence>MSDISCRQISKGIAEGEAIVTHDPISFLGGVDPKTGIVIDKKHELYNQCITDKILIIPSGKGSTVGSYVIYQMAKNNTAPRAIICQVAEPIIAIGAIISKIPMVDNPDVDIINTISDNDNVIVDANNATITVN</sequence>
<evidence type="ECO:0000313" key="9">
    <source>
        <dbReference type="EMBL" id="PAV06496.1"/>
    </source>
</evidence>
<dbReference type="GO" id="GO:0016836">
    <property type="term" value="F:hydro-lyase activity"/>
    <property type="evidence" value="ECO:0007669"/>
    <property type="project" value="UniProtKB-UniRule"/>
</dbReference>
<dbReference type="Proteomes" id="UP000217528">
    <property type="component" value="Unassembled WGS sequence"/>
</dbReference>
<evidence type="ECO:0000256" key="6">
    <source>
        <dbReference type="ARBA" id="ARBA00046520"/>
    </source>
</evidence>
<dbReference type="EMBL" id="LMVN01000029">
    <property type="protein sequence ID" value="PAV06496.1"/>
    <property type="molecule type" value="Genomic_DNA"/>
</dbReference>
<evidence type="ECO:0000256" key="2">
    <source>
        <dbReference type="ARBA" id="ARBA00023229"/>
    </source>
</evidence>
<dbReference type="CDD" id="cd01356">
    <property type="entry name" value="AcnX_swivel"/>
    <property type="match status" value="1"/>
</dbReference>
<dbReference type="AlphaFoldDB" id="A0A2A2HB11"/>
<dbReference type="NCBIfam" id="NF003046">
    <property type="entry name" value="PRK03955.1"/>
    <property type="match status" value="1"/>
</dbReference>
<dbReference type="InterPro" id="IPR020794">
    <property type="entry name" value="PMDh_S"/>
</dbReference>